<sequence>VRFLDLTAPQYGLPIYDWILSIEVAEHIPAKFEEIYLDNLVRHAREGIILSWAVPGQGGLSHVNNKALRDVIKEMSKRGFHIDVPAGEPLRNASSYSWLQNNVYVYYRTLKDSLKELDA</sequence>
<evidence type="ECO:0000313" key="1">
    <source>
        <dbReference type="EMBL" id="KAK0045455.1"/>
    </source>
</evidence>
<dbReference type="EMBL" id="JASAOG010000181">
    <property type="protein sequence ID" value="KAK0045455.1"/>
    <property type="molecule type" value="Genomic_DNA"/>
</dbReference>
<reference evidence="1" key="2">
    <citation type="submission" date="2023-04" db="EMBL/GenBank/DDBJ databases">
        <authorList>
            <person name="Bu L."/>
            <person name="Lu L."/>
            <person name="Laidemitt M.R."/>
            <person name="Zhang S.M."/>
            <person name="Mutuku M."/>
            <person name="Mkoji G."/>
            <person name="Steinauer M."/>
            <person name="Loker E.S."/>
        </authorList>
    </citation>
    <scope>NUCLEOTIDE SEQUENCE</scope>
    <source>
        <strain evidence="1">KasaAsao</strain>
        <tissue evidence="1">Whole Snail</tissue>
    </source>
</reference>
<feature type="non-terminal residue" evidence="1">
    <location>
        <position position="1"/>
    </location>
</feature>
<reference evidence="1" key="1">
    <citation type="journal article" date="2023" name="PLoS Negl. Trop. Dis.">
        <title>A genome sequence for Biomphalaria pfeifferi, the major vector snail for the human-infecting parasite Schistosoma mansoni.</title>
        <authorList>
            <person name="Bu L."/>
            <person name="Lu L."/>
            <person name="Laidemitt M.R."/>
            <person name="Zhang S.M."/>
            <person name="Mutuku M."/>
            <person name="Mkoji G."/>
            <person name="Steinauer M."/>
            <person name="Loker E.S."/>
        </authorList>
    </citation>
    <scope>NUCLEOTIDE SEQUENCE</scope>
    <source>
        <strain evidence="1">KasaAsao</strain>
    </source>
</reference>
<keyword evidence="2" id="KW-1185">Reference proteome</keyword>
<gene>
    <name evidence="1" type="ORF">Bpfe_025181</name>
</gene>
<comment type="caution">
    <text evidence="1">The sequence shown here is derived from an EMBL/GenBank/DDBJ whole genome shotgun (WGS) entry which is preliminary data.</text>
</comment>
<protein>
    <submittedName>
        <fullName evidence="1">Uncharacterized protein</fullName>
    </submittedName>
</protein>
<name>A0AAD8EZ80_BIOPF</name>
<accession>A0AAD8EZ80</accession>
<dbReference type="AlphaFoldDB" id="A0AAD8EZ80"/>
<evidence type="ECO:0000313" key="2">
    <source>
        <dbReference type="Proteomes" id="UP001233172"/>
    </source>
</evidence>
<organism evidence="1 2">
    <name type="scientific">Biomphalaria pfeifferi</name>
    <name type="common">Bloodfluke planorb</name>
    <name type="synonym">Freshwater snail</name>
    <dbReference type="NCBI Taxonomy" id="112525"/>
    <lineage>
        <taxon>Eukaryota</taxon>
        <taxon>Metazoa</taxon>
        <taxon>Spiralia</taxon>
        <taxon>Lophotrochozoa</taxon>
        <taxon>Mollusca</taxon>
        <taxon>Gastropoda</taxon>
        <taxon>Heterobranchia</taxon>
        <taxon>Euthyneura</taxon>
        <taxon>Panpulmonata</taxon>
        <taxon>Hygrophila</taxon>
        <taxon>Lymnaeoidea</taxon>
        <taxon>Planorbidae</taxon>
        <taxon>Biomphalaria</taxon>
    </lineage>
</organism>
<dbReference type="Proteomes" id="UP001233172">
    <property type="component" value="Unassembled WGS sequence"/>
</dbReference>
<proteinExistence type="predicted"/>